<proteinExistence type="predicted"/>
<feature type="non-terminal residue" evidence="2">
    <location>
        <position position="1"/>
    </location>
</feature>
<keyword evidence="3" id="KW-1185">Reference proteome</keyword>
<protein>
    <submittedName>
        <fullName evidence="2">Uncharacterized protein</fullName>
    </submittedName>
</protein>
<gene>
    <name evidence="2" type="ORF">EJB05_37311</name>
</gene>
<evidence type="ECO:0000313" key="2">
    <source>
        <dbReference type="EMBL" id="TVU13879.1"/>
    </source>
</evidence>
<dbReference type="Proteomes" id="UP000324897">
    <property type="component" value="Unassembled WGS sequence"/>
</dbReference>
<dbReference type="Gramene" id="TVU13879">
    <property type="protein sequence ID" value="TVU13879"/>
    <property type="gene ID" value="EJB05_37311"/>
</dbReference>
<evidence type="ECO:0000256" key="1">
    <source>
        <dbReference type="SAM" id="Phobius"/>
    </source>
</evidence>
<feature type="transmembrane region" description="Helical" evidence="1">
    <location>
        <begin position="36"/>
        <end position="58"/>
    </location>
</feature>
<keyword evidence="1" id="KW-0812">Transmembrane</keyword>
<dbReference type="EMBL" id="RWGY01000031">
    <property type="protein sequence ID" value="TVU13879.1"/>
    <property type="molecule type" value="Genomic_DNA"/>
</dbReference>
<dbReference type="AlphaFoldDB" id="A0A5J9TR78"/>
<reference evidence="2 3" key="1">
    <citation type="journal article" date="2019" name="Sci. Rep.">
        <title>A high-quality genome of Eragrostis curvula grass provides insights into Poaceae evolution and supports new strategies to enhance forage quality.</title>
        <authorList>
            <person name="Carballo J."/>
            <person name="Santos B.A.C.M."/>
            <person name="Zappacosta D."/>
            <person name="Garbus I."/>
            <person name="Selva J.P."/>
            <person name="Gallo C.A."/>
            <person name="Diaz A."/>
            <person name="Albertini E."/>
            <person name="Caccamo M."/>
            <person name="Echenique V."/>
        </authorList>
    </citation>
    <scope>NUCLEOTIDE SEQUENCE [LARGE SCALE GENOMIC DNA]</scope>
    <source>
        <strain evidence="3">cv. Victoria</strain>
        <tissue evidence="2">Leaf</tissue>
    </source>
</reference>
<keyword evidence="1" id="KW-1133">Transmembrane helix</keyword>
<organism evidence="2 3">
    <name type="scientific">Eragrostis curvula</name>
    <name type="common">weeping love grass</name>
    <dbReference type="NCBI Taxonomy" id="38414"/>
    <lineage>
        <taxon>Eukaryota</taxon>
        <taxon>Viridiplantae</taxon>
        <taxon>Streptophyta</taxon>
        <taxon>Embryophyta</taxon>
        <taxon>Tracheophyta</taxon>
        <taxon>Spermatophyta</taxon>
        <taxon>Magnoliopsida</taxon>
        <taxon>Liliopsida</taxon>
        <taxon>Poales</taxon>
        <taxon>Poaceae</taxon>
        <taxon>PACMAD clade</taxon>
        <taxon>Chloridoideae</taxon>
        <taxon>Eragrostideae</taxon>
        <taxon>Eragrostidinae</taxon>
        <taxon>Eragrostis</taxon>
    </lineage>
</organism>
<comment type="caution">
    <text evidence="2">The sequence shown here is derived from an EMBL/GenBank/DDBJ whole genome shotgun (WGS) entry which is preliminary data.</text>
</comment>
<evidence type="ECO:0000313" key="3">
    <source>
        <dbReference type="Proteomes" id="UP000324897"/>
    </source>
</evidence>
<name>A0A5J9TR78_9POAL</name>
<keyword evidence="1" id="KW-0472">Membrane</keyword>
<accession>A0A5J9TR78</accession>
<sequence>MSATFISRRSSREDSLISVVVARAMAVKALDLWNRWGIQTLLLLSLSLQVLLQPLAGVRRRRASSLRRALLWLVYQLANSTAI</sequence>